<reference evidence="1 2" key="1">
    <citation type="submission" date="2019-01" db="EMBL/GenBank/DDBJ databases">
        <title>Draft Genome and Complete Hox-Cluster Characterization of the Sterlet Sturgeon (Acipenser ruthenus).</title>
        <authorList>
            <person name="Wei Q."/>
        </authorList>
    </citation>
    <scope>NUCLEOTIDE SEQUENCE [LARGE SCALE GENOMIC DNA]</scope>
    <source>
        <strain evidence="1">WHYD16114868_AA</strain>
        <tissue evidence="1">Blood</tissue>
    </source>
</reference>
<keyword evidence="2" id="KW-1185">Reference proteome</keyword>
<accession>A0A444UCB0</accession>
<name>A0A444UCB0_ACIRT</name>
<gene>
    <name evidence="1" type="ORF">EOD39_5925</name>
</gene>
<sequence>MGDRGELCLIVLWKETCNLQCAVEHWKDHSSRGSTFSTYLCYRIAPAEGARFLLTCVTGLPQQREHVFYLPVLQDYPSRGSTVPTYLRYRITPGEGTCPAVQNRLWQRELVLRLPVSTDSLQEKESLYCSSGYTSTLASEVRSGGLGLFQWDLSQANTWRPVVVLK</sequence>
<dbReference type="EMBL" id="SCEB01214840">
    <property type="protein sequence ID" value="RXM32816.1"/>
    <property type="molecule type" value="Genomic_DNA"/>
</dbReference>
<comment type="caution">
    <text evidence="1">The sequence shown here is derived from an EMBL/GenBank/DDBJ whole genome shotgun (WGS) entry which is preliminary data.</text>
</comment>
<organism evidence="1 2">
    <name type="scientific">Acipenser ruthenus</name>
    <name type="common">Sterlet sturgeon</name>
    <dbReference type="NCBI Taxonomy" id="7906"/>
    <lineage>
        <taxon>Eukaryota</taxon>
        <taxon>Metazoa</taxon>
        <taxon>Chordata</taxon>
        <taxon>Craniata</taxon>
        <taxon>Vertebrata</taxon>
        <taxon>Euteleostomi</taxon>
        <taxon>Actinopterygii</taxon>
        <taxon>Chondrostei</taxon>
        <taxon>Acipenseriformes</taxon>
        <taxon>Acipenseridae</taxon>
        <taxon>Acipenser</taxon>
    </lineage>
</organism>
<evidence type="ECO:0000313" key="2">
    <source>
        <dbReference type="Proteomes" id="UP000289886"/>
    </source>
</evidence>
<dbReference type="AlphaFoldDB" id="A0A444UCB0"/>
<protein>
    <submittedName>
        <fullName evidence="1">Uncharacterized protein</fullName>
    </submittedName>
</protein>
<dbReference type="Proteomes" id="UP000289886">
    <property type="component" value="Unassembled WGS sequence"/>
</dbReference>
<evidence type="ECO:0000313" key="1">
    <source>
        <dbReference type="EMBL" id="RXM32816.1"/>
    </source>
</evidence>
<proteinExistence type="predicted"/>